<dbReference type="SUPFAM" id="SSF52467">
    <property type="entry name" value="DHS-like NAD/FAD-binding domain"/>
    <property type="match status" value="1"/>
</dbReference>
<feature type="binding site" evidence="4">
    <location>
        <position position="145"/>
    </location>
    <ligand>
        <name>Zn(2+)</name>
        <dbReference type="ChEBI" id="CHEBI:29105"/>
    </ligand>
</feature>
<comment type="caution">
    <text evidence="3">Lacks conserved residue(s) required for the propagation of feature annotation.</text>
</comment>
<keyword evidence="3" id="KW-0963">Cytoplasm</keyword>
<dbReference type="NCBIfam" id="NF001753">
    <property type="entry name" value="PRK00481.1-3"/>
    <property type="match status" value="1"/>
</dbReference>
<evidence type="ECO:0000313" key="6">
    <source>
        <dbReference type="EMBL" id="CAG9167490.1"/>
    </source>
</evidence>
<keyword evidence="4" id="KW-0479">Metal-binding</keyword>
<dbReference type="PANTHER" id="PTHR11085">
    <property type="entry name" value="NAD-DEPENDENT PROTEIN DEACYLASE SIRTUIN-5, MITOCHONDRIAL-RELATED"/>
    <property type="match status" value="1"/>
</dbReference>
<feature type="binding site" evidence="3">
    <location>
        <position position="79"/>
    </location>
    <ligand>
        <name>substrate</name>
    </ligand>
</feature>
<feature type="binding site" evidence="3">
    <location>
        <begin position="224"/>
        <end position="226"/>
    </location>
    <ligand>
        <name>NAD(+)</name>
        <dbReference type="ChEBI" id="CHEBI:57540"/>
    </ligand>
</feature>
<comment type="subcellular location">
    <subcellularLocation>
        <location evidence="3">Cytoplasm</location>
    </subcellularLocation>
</comment>
<comment type="catalytic activity">
    <reaction evidence="3">
        <text>N(6)-succinyl-L-lysyl-[protein] + NAD(+) + H2O = 2''-O-succinyl-ADP-D-ribose + nicotinamide + L-lysyl-[protein]</text>
        <dbReference type="Rhea" id="RHEA:47668"/>
        <dbReference type="Rhea" id="RHEA-COMP:9752"/>
        <dbReference type="Rhea" id="RHEA-COMP:11877"/>
        <dbReference type="ChEBI" id="CHEBI:15377"/>
        <dbReference type="ChEBI" id="CHEBI:17154"/>
        <dbReference type="ChEBI" id="CHEBI:29969"/>
        <dbReference type="ChEBI" id="CHEBI:57540"/>
        <dbReference type="ChEBI" id="CHEBI:87830"/>
        <dbReference type="ChEBI" id="CHEBI:87832"/>
    </reaction>
</comment>
<keyword evidence="4" id="KW-0862">Zinc</keyword>
<comment type="function">
    <text evidence="3">NAD-dependent lysine deacetylase and desuccinylase that specifically removes acetyl and succinyl groups on target proteins. Modulates the activities of several proteins which are inactive in their acylated form.</text>
</comment>
<reference evidence="6 7" key="1">
    <citation type="submission" date="2021-08" db="EMBL/GenBank/DDBJ databases">
        <authorList>
            <person name="Peeters C."/>
        </authorList>
    </citation>
    <scope>NUCLEOTIDE SEQUENCE [LARGE SCALE GENOMIC DNA]</scope>
    <source>
        <strain evidence="6 7">LMG 23994</strain>
    </source>
</reference>
<comment type="similarity">
    <text evidence="3">Belongs to the sirtuin family. Class III subfamily.</text>
</comment>
<feature type="binding site" evidence="4">
    <location>
        <position position="158"/>
    </location>
    <ligand>
        <name>Zn(2+)</name>
        <dbReference type="ChEBI" id="CHEBI:29105"/>
    </ligand>
</feature>
<dbReference type="EMBL" id="CAJZAF010000004">
    <property type="protein sequence ID" value="CAG9167490.1"/>
    <property type="molecule type" value="Genomic_DNA"/>
</dbReference>
<dbReference type="PROSITE" id="PS50305">
    <property type="entry name" value="SIRTUIN"/>
    <property type="match status" value="1"/>
</dbReference>
<evidence type="ECO:0000313" key="7">
    <source>
        <dbReference type="Proteomes" id="UP000701702"/>
    </source>
</evidence>
<protein>
    <recommendedName>
        <fullName evidence="3">NAD-dependent protein deacylase</fullName>
        <ecNumber evidence="3">2.3.1.286</ecNumber>
    </recommendedName>
    <alternativeName>
        <fullName evidence="3">Regulatory protein SIR2 homolog</fullName>
    </alternativeName>
</protein>
<dbReference type="InterPro" id="IPR003000">
    <property type="entry name" value="Sirtuin"/>
</dbReference>
<dbReference type="InterPro" id="IPR050134">
    <property type="entry name" value="NAD-dep_sirtuin_deacylases"/>
</dbReference>
<dbReference type="PANTHER" id="PTHR11085:SF10">
    <property type="entry name" value="NAD-DEPENDENT PROTEIN DEACYLASE SIRTUIN-5, MITOCHONDRIAL-RELATED"/>
    <property type="match status" value="1"/>
</dbReference>
<dbReference type="Gene3D" id="3.40.50.1220">
    <property type="entry name" value="TPP-binding domain"/>
    <property type="match status" value="1"/>
</dbReference>
<feature type="binding site" evidence="3">
    <location>
        <begin position="198"/>
        <end position="200"/>
    </location>
    <ligand>
        <name>NAD(+)</name>
        <dbReference type="ChEBI" id="CHEBI:57540"/>
    </ligand>
</feature>
<dbReference type="InterPro" id="IPR026590">
    <property type="entry name" value="Ssirtuin_cat_dom"/>
</dbReference>
<name>A0ABM8WJB8_9BURK</name>
<feature type="binding site" evidence="4">
    <location>
        <position position="142"/>
    </location>
    <ligand>
        <name>Zn(2+)</name>
        <dbReference type="ChEBI" id="CHEBI:29105"/>
    </ligand>
</feature>
<keyword evidence="1 6" id="KW-0808">Transferase</keyword>
<dbReference type="HAMAP" id="MF_01121">
    <property type="entry name" value="Sirtuin_ClassIII"/>
    <property type="match status" value="1"/>
</dbReference>
<organism evidence="6 7">
    <name type="scientific">Cupriavidus pinatubonensis</name>
    <dbReference type="NCBI Taxonomy" id="248026"/>
    <lineage>
        <taxon>Bacteria</taxon>
        <taxon>Pseudomonadati</taxon>
        <taxon>Pseudomonadota</taxon>
        <taxon>Betaproteobacteria</taxon>
        <taxon>Burkholderiales</taxon>
        <taxon>Burkholderiaceae</taxon>
        <taxon>Cupriavidus</taxon>
    </lineage>
</organism>
<accession>A0ABM8WJB8</accession>
<dbReference type="Pfam" id="PF02146">
    <property type="entry name" value="SIR2"/>
    <property type="match status" value="1"/>
</dbReference>
<evidence type="ECO:0000256" key="4">
    <source>
        <dbReference type="PROSITE-ProRule" id="PRU00236"/>
    </source>
</evidence>
<feature type="binding site" evidence="3">
    <location>
        <position position="242"/>
    </location>
    <ligand>
        <name>NAD(+)</name>
        <dbReference type="ChEBI" id="CHEBI:57540"/>
    </ligand>
</feature>
<evidence type="ECO:0000256" key="2">
    <source>
        <dbReference type="ARBA" id="ARBA00023027"/>
    </source>
</evidence>
<dbReference type="InterPro" id="IPR027546">
    <property type="entry name" value="Sirtuin_class_III"/>
</dbReference>
<comment type="caution">
    <text evidence="6">The sequence shown here is derived from an EMBL/GenBank/DDBJ whole genome shotgun (WGS) entry which is preliminary data.</text>
</comment>
<dbReference type="CDD" id="cd01412">
    <property type="entry name" value="SIRT5_Af1_CobB"/>
    <property type="match status" value="1"/>
</dbReference>
<dbReference type="GO" id="GO:0034979">
    <property type="term" value="F:NAD-dependent protein lysine deacetylase activity"/>
    <property type="evidence" value="ECO:0007669"/>
    <property type="project" value="UniProtKB-EC"/>
</dbReference>
<dbReference type="InterPro" id="IPR029035">
    <property type="entry name" value="DHS-like_NAD/FAD-binding_dom"/>
</dbReference>
<evidence type="ECO:0000259" key="5">
    <source>
        <dbReference type="PROSITE" id="PS50305"/>
    </source>
</evidence>
<dbReference type="EC" id="2.3.1.286" evidence="3"/>
<keyword evidence="2 3" id="KW-0520">NAD</keyword>
<feature type="active site" description="Proton acceptor" evidence="3 4">
    <location>
        <position position="130"/>
    </location>
</feature>
<comment type="domain">
    <text evidence="3">2 residues (Tyr-79 and Arg-82) present in a large hydrophobic pocket are probably involved in substrate specificity. They are important for desuccinylation activity, but dispensable for deacetylation activity.</text>
</comment>
<dbReference type="Proteomes" id="UP000701702">
    <property type="component" value="Unassembled WGS sequence"/>
</dbReference>
<evidence type="ECO:0000256" key="1">
    <source>
        <dbReference type="ARBA" id="ARBA00022679"/>
    </source>
</evidence>
<feature type="binding site" evidence="4">
    <location>
        <position position="161"/>
    </location>
    <ligand>
        <name>Zn(2+)</name>
        <dbReference type="ChEBI" id="CHEBI:29105"/>
    </ligand>
</feature>
<dbReference type="InterPro" id="IPR026591">
    <property type="entry name" value="Sirtuin_cat_small_dom_sf"/>
</dbReference>
<evidence type="ECO:0000256" key="3">
    <source>
        <dbReference type="HAMAP-Rule" id="MF_01121"/>
    </source>
</evidence>
<feature type="domain" description="Deacetylase sirtuin-type" evidence="5">
    <location>
        <begin position="5"/>
        <end position="260"/>
    </location>
</feature>
<sequence>MAAGPLTPSSSPWPGLEEARDLIASASSVFVLTGAGISAESGVPTFRDALTGLWARFDPEELASEEAYRRQPALVWEWYQHRRELVAAARPNPAHYALVALAAQKTVTLVTQNVDGLHQRAGSDHVIELHGNLFANKWLNGCGRCDEATAIPGDPPRCSLCGALMRPGVVWFGEDLPRVARFRAEHAAETADLCLVVGTSGLVYPAAGLPGLARDHGARVVVVNPQPSVLDQTADVVLQAAAGASLPLLWPQSGSDTEVD</sequence>
<dbReference type="Gene3D" id="3.30.1600.10">
    <property type="entry name" value="SIR2/SIRT2 'Small Domain"/>
    <property type="match status" value="1"/>
</dbReference>
<keyword evidence="7" id="KW-1185">Reference proteome</keyword>
<keyword evidence="6" id="KW-0012">Acyltransferase</keyword>
<gene>
    <name evidence="6" type="primary">cobB_1</name>
    <name evidence="3" type="synonym">cobB</name>
    <name evidence="6" type="ORF">LMG23994_01213</name>
</gene>
<proteinExistence type="inferred from homology"/>
<comment type="catalytic activity">
    <reaction evidence="3">
        <text>N(6)-acetyl-L-lysyl-[protein] + NAD(+) + H2O = 2''-O-acetyl-ADP-D-ribose + nicotinamide + L-lysyl-[protein]</text>
        <dbReference type="Rhea" id="RHEA:43636"/>
        <dbReference type="Rhea" id="RHEA-COMP:9752"/>
        <dbReference type="Rhea" id="RHEA-COMP:10731"/>
        <dbReference type="ChEBI" id="CHEBI:15377"/>
        <dbReference type="ChEBI" id="CHEBI:17154"/>
        <dbReference type="ChEBI" id="CHEBI:29969"/>
        <dbReference type="ChEBI" id="CHEBI:57540"/>
        <dbReference type="ChEBI" id="CHEBI:61930"/>
        <dbReference type="ChEBI" id="CHEBI:83767"/>
        <dbReference type="EC" id="2.3.1.286"/>
    </reaction>
</comment>
<feature type="binding site" evidence="3">
    <location>
        <begin position="112"/>
        <end position="115"/>
    </location>
    <ligand>
        <name>NAD(+)</name>
        <dbReference type="ChEBI" id="CHEBI:57540"/>
    </ligand>
</feature>
<feature type="binding site" evidence="3">
    <location>
        <position position="82"/>
    </location>
    <ligand>
        <name>substrate</name>
    </ligand>
</feature>
<dbReference type="RefSeq" id="WP_224000599.1">
    <property type="nucleotide sequence ID" value="NZ_CAJZAF010000004.1"/>
</dbReference>